<evidence type="ECO:0000256" key="1">
    <source>
        <dbReference type="SAM" id="MobiDB-lite"/>
    </source>
</evidence>
<dbReference type="EMBL" id="JADIMQ010000117">
    <property type="protein sequence ID" value="MBO8449260.1"/>
    <property type="molecule type" value="Genomic_DNA"/>
</dbReference>
<reference evidence="3" key="2">
    <citation type="journal article" date="2021" name="PeerJ">
        <title>Extensive microbial diversity within the chicken gut microbiome revealed by metagenomics and culture.</title>
        <authorList>
            <person name="Gilroy R."/>
            <person name="Ravi A."/>
            <person name="Getino M."/>
            <person name="Pursley I."/>
            <person name="Horton D.L."/>
            <person name="Alikhan N.F."/>
            <person name="Baker D."/>
            <person name="Gharbi K."/>
            <person name="Hall N."/>
            <person name="Watson M."/>
            <person name="Adriaenssens E.M."/>
            <person name="Foster-Nyarko E."/>
            <person name="Jarju S."/>
            <person name="Secka A."/>
            <person name="Antonio M."/>
            <person name="Oren A."/>
            <person name="Chaudhuri R.R."/>
            <person name="La Ragione R."/>
            <person name="Hildebrand F."/>
            <person name="Pallen M.J."/>
        </authorList>
    </citation>
    <scope>NUCLEOTIDE SEQUENCE</scope>
    <source>
        <strain evidence="3">20514</strain>
    </source>
</reference>
<accession>A0A9D9ELR2</accession>
<feature type="compositionally biased region" description="Acidic residues" evidence="1">
    <location>
        <begin position="292"/>
        <end position="307"/>
    </location>
</feature>
<sequence length="725" mass="76191">MYQMKRFSTISLLLAGILCGCTEENLTEDHGISRDGDEPVKFVMEVLPVDGLPADTKVAHGGESFETGDVIHVQADFTLVDGTQTTSYDCLELGSDGEWISKESEDSGIPSSPMMWPWDAEKATFRAYYLSHSSGILVSETARVLDELQSEADPLYAEISDVPYGGAVHLEFGHLCTMLTVSGLTENEQSFWLEMDGIRDAFSLTRTENELSFSFITSDASLRPGGRNHVEGQSSGDGSVTFYLAPGDYSNIDITYRYGLAYLSLTDLADLGNLEAGTSYTLQINPGSGNVDEADEEERWPDPDDTSDDILLNTEEIDAMLEAIHDGDEYVSNAGVPIIAQDDNGSVLLRNLDFQNNSFTPQTLPNGAVLDGNYHYIKNISGSALFSQMNGRVSNLGIVGGSVSGTGIANAGILSPSSSASAVMNNLRLKDISISVTPSGSGVCNLGALTGNSAGNVIGVSLGGTVSVTVESDNVPGRVHIGGLVGQSSGSISGVALMDDDDPVEITVRCRCLFPEGAGADYAEGDRYVGGLVGLCTGTVRDCTLSATVDASQTQGVLMYTGGLIGMLRGAEEGSGAASSAVSLSGSVASCEVTGGLAYPLDNTTNGEGRSYTGGLVGYSYYASSVSDCVSMGTVYGHDYEPDFTPYENSYYAIGGAFGQIFGADTDVSGVDVRGDIETSITPAADDLYFIGLFAGRADKDYSSGNTVNNSGGYDFTGELGNIHY</sequence>
<dbReference type="Gene3D" id="2.160.20.110">
    <property type="match status" value="2"/>
</dbReference>
<feature type="domain" description="GLUG" evidence="2">
    <location>
        <begin position="609"/>
        <end position="635"/>
    </location>
</feature>
<evidence type="ECO:0000259" key="2">
    <source>
        <dbReference type="Pfam" id="PF07581"/>
    </source>
</evidence>
<dbReference type="InterPro" id="IPR011493">
    <property type="entry name" value="GLUG"/>
</dbReference>
<protein>
    <submittedName>
        <fullName evidence="3">Fimbrillin family protein</fullName>
    </submittedName>
</protein>
<organism evidence="3 4">
    <name type="scientific">Candidatus Cryptobacteroides merdigallinarum</name>
    <dbReference type="NCBI Taxonomy" id="2840770"/>
    <lineage>
        <taxon>Bacteria</taxon>
        <taxon>Pseudomonadati</taxon>
        <taxon>Bacteroidota</taxon>
        <taxon>Bacteroidia</taxon>
        <taxon>Bacteroidales</taxon>
        <taxon>Candidatus Cryptobacteroides</taxon>
    </lineage>
</organism>
<evidence type="ECO:0000313" key="4">
    <source>
        <dbReference type="Proteomes" id="UP000810252"/>
    </source>
</evidence>
<proteinExistence type="predicted"/>
<feature type="region of interest" description="Disordered" evidence="1">
    <location>
        <begin position="283"/>
        <end position="307"/>
    </location>
</feature>
<gene>
    <name evidence="3" type="ORF">IAC29_08325</name>
</gene>
<comment type="caution">
    <text evidence="3">The sequence shown here is derived from an EMBL/GenBank/DDBJ whole genome shotgun (WGS) entry which is preliminary data.</text>
</comment>
<dbReference type="Proteomes" id="UP000810252">
    <property type="component" value="Unassembled WGS sequence"/>
</dbReference>
<dbReference type="Pfam" id="PF07581">
    <property type="entry name" value="Glug"/>
    <property type="match status" value="1"/>
</dbReference>
<dbReference type="Pfam" id="PF13149">
    <property type="entry name" value="Mfa_like_1"/>
    <property type="match status" value="1"/>
</dbReference>
<dbReference type="CDD" id="cd13120">
    <property type="entry name" value="BF2867_like_N"/>
    <property type="match status" value="1"/>
</dbReference>
<dbReference type="InterPro" id="IPR025049">
    <property type="entry name" value="Mfa-like_1"/>
</dbReference>
<dbReference type="AlphaFoldDB" id="A0A9D9ELR2"/>
<reference evidence="3" key="1">
    <citation type="submission" date="2020-10" db="EMBL/GenBank/DDBJ databases">
        <authorList>
            <person name="Gilroy R."/>
        </authorList>
    </citation>
    <scope>NUCLEOTIDE SEQUENCE</scope>
    <source>
        <strain evidence="3">20514</strain>
    </source>
</reference>
<dbReference type="PROSITE" id="PS51257">
    <property type="entry name" value="PROKAR_LIPOPROTEIN"/>
    <property type="match status" value="1"/>
</dbReference>
<evidence type="ECO:0000313" key="3">
    <source>
        <dbReference type="EMBL" id="MBO8449260.1"/>
    </source>
</evidence>
<name>A0A9D9ELR2_9BACT</name>